<evidence type="ECO:0000313" key="20">
    <source>
        <dbReference type="EMBL" id="EGE08266.1"/>
    </source>
</evidence>
<keyword evidence="14" id="KW-0539">Nucleus</keyword>
<dbReference type="GO" id="GO:0008608">
    <property type="term" value="P:attachment of spindle microtubules to kinetochore"/>
    <property type="evidence" value="ECO:0007669"/>
    <property type="project" value="TreeGrafter"/>
</dbReference>
<comment type="subcellular location">
    <subcellularLocation>
        <location evidence="3">Chromosome</location>
        <location evidence="3">Centromere</location>
        <location evidence="3">Kinetochore</location>
    </subcellularLocation>
    <subcellularLocation>
        <location evidence="2">Cytoplasm</location>
        <location evidence="2">Cytoskeleton</location>
        <location evidence="2">Spindle</location>
    </subcellularLocation>
    <subcellularLocation>
        <location evidence="1">Nucleus</location>
    </subcellularLocation>
</comment>
<evidence type="ECO:0000256" key="17">
    <source>
        <dbReference type="ARBA" id="ARBA00030568"/>
    </source>
</evidence>
<dbReference type="eggNOG" id="ENOG502SG7I">
    <property type="taxonomic scope" value="Eukaryota"/>
</dbReference>
<evidence type="ECO:0000256" key="7">
    <source>
        <dbReference type="ARBA" id="ARBA00022490"/>
    </source>
</evidence>
<feature type="coiled-coil region" evidence="18">
    <location>
        <begin position="37"/>
        <end position="71"/>
    </location>
</feature>
<dbReference type="PANTHER" id="PTHR28036">
    <property type="entry name" value="DASH COMPLEX SUBUNIT DAD2"/>
    <property type="match status" value="1"/>
</dbReference>
<organism evidence="20 21">
    <name type="scientific">Trichophyton equinum (strain ATCC MYA-4606 / CBS 127.97)</name>
    <name type="common">Horse ringworm fungus</name>
    <dbReference type="NCBI Taxonomy" id="559882"/>
    <lineage>
        <taxon>Eukaryota</taxon>
        <taxon>Fungi</taxon>
        <taxon>Dikarya</taxon>
        <taxon>Ascomycota</taxon>
        <taxon>Pezizomycotina</taxon>
        <taxon>Eurotiomycetes</taxon>
        <taxon>Eurotiomycetidae</taxon>
        <taxon>Onygenales</taxon>
        <taxon>Arthrodermataceae</taxon>
        <taxon>Trichophyton</taxon>
    </lineage>
</organism>
<keyword evidence="9" id="KW-0493">Microtubule</keyword>
<evidence type="ECO:0000256" key="10">
    <source>
        <dbReference type="ARBA" id="ARBA00022776"/>
    </source>
</evidence>
<keyword evidence="15" id="KW-0131">Cell cycle</keyword>
<keyword evidence="11" id="KW-0159">Chromosome partition</keyword>
<dbReference type="VEuPathDB" id="FungiDB:TEQG_07194"/>
<feature type="compositionally biased region" description="Polar residues" evidence="19">
    <location>
        <begin position="99"/>
        <end position="108"/>
    </location>
</feature>
<evidence type="ECO:0000256" key="1">
    <source>
        <dbReference type="ARBA" id="ARBA00004123"/>
    </source>
</evidence>
<keyword evidence="10" id="KW-0498">Mitosis</keyword>
<accession>F2Q298</accession>
<evidence type="ECO:0000256" key="18">
    <source>
        <dbReference type="SAM" id="Coils"/>
    </source>
</evidence>
<keyword evidence="6" id="KW-0158">Chromosome</keyword>
<evidence type="ECO:0000256" key="15">
    <source>
        <dbReference type="ARBA" id="ARBA00023306"/>
    </source>
</evidence>
<evidence type="ECO:0000256" key="6">
    <source>
        <dbReference type="ARBA" id="ARBA00022454"/>
    </source>
</evidence>
<keyword evidence="12" id="KW-0995">Kinetochore</keyword>
<name>F2Q298_TRIEC</name>
<dbReference type="GO" id="GO:1990023">
    <property type="term" value="C:mitotic spindle midzone"/>
    <property type="evidence" value="ECO:0007669"/>
    <property type="project" value="TreeGrafter"/>
</dbReference>
<keyword evidence="18" id="KW-0175">Coiled coil</keyword>
<evidence type="ECO:0000256" key="5">
    <source>
        <dbReference type="ARBA" id="ARBA00020260"/>
    </source>
</evidence>
<dbReference type="AlphaFoldDB" id="F2Q298"/>
<comment type="similarity">
    <text evidence="4">Belongs to the DASH complex DAD2 family.</text>
</comment>
<evidence type="ECO:0000256" key="14">
    <source>
        <dbReference type="ARBA" id="ARBA00023242"/>
    </source>
</evidence>
<keyword evidence="16" id="KW-0137">Centromere</keyword>
<dbReference type="EMBL" id="DS995776">
    <property type="protein sequence ID" value="EGE08266.1"/>
    <property type="molecule type" value="Genomic_DNA"/>
</dbReference>
<keyword evidence="13" id="KW-0206">Cytoskeleton</keyword>
<feature type="region of interest" description="Disordered" evidence="19">
    <location>
        <begin position="96"/>
        <end position="122"/>
    </location>
</feature>
<dbReference type="GO" id="GO:0042729">
    <property type="term" value="C:DASH complex"/>
    <property type="evidence" value="ECO:0007669"/>
    <property type="project" value="InterPro"/>
</dbReference>
<evidence type="ECO:0000256" key="3">
    <source>
        <dbReference type="ARBA" id="ARBA00004629"/>
    </source>
</evidence>
<dbReference type="GO" id="GO:0051301">
    <property type="term" value="P:cell division"/>
    <property type="evidence" value="ECO:0007669"/>
    <property type="project" value="UniProtKB-KW"/>
</dbReference>
<reference evidence="21" key="1">
    <citation type="journal article" date="2012" name="MBio">
        <title>Comparative genome analysis of Trichophyton rubrum and related dermatophytes reveals candidate genes involved in infection.</title>
        <authorList>
            <person name="Martinez D.A."/>
            <person name="Oliver B.G."/>
            <person name="Graeser Y."/>
            <person name="Goldberg J.M."/>
            <person name="Li W."/>
            <person name="Martinez-Rossi N.M."/>
            <person name="Monod M."/>
            <person name="Shelest E."/>
            <person name="Barton R.C."/>
            <person name="Birch E."/>
            <person name="Brakhage A.A."/>
            <person name="Chen Z."/>
            <person name="Gurr S.J."/>
            <person name="Heiman D."/>
            <person name="Heitman J."/>
            <person name="Kosti I."/>
            <person name="Rossi A."/>
            <person name="Saif S."/>
            <person name="Samalova M."/>
            <person name="Saunders C.W."/>
            <person name="Shea T."/>
            <person name="Summerbell R.C."/>
            <person name="Xu J."/>
            <person name="Young S."/>
            <person name="Zeng Q."/>
            <person name="Birren B.W."/>
            <person name="Cuomo C.A."/>
            <person name="White T.C."/>
        </authorList>
    </citation>
    <scope>NUCLEOTIDE SEQUENCE [LARGE SCALE GENOMIC DNA]</scope>
    <source>
        <strain evidence="21">ATCC MYA-4606 / CBS 127.97</strain>
    </source>
</reference>
<dbReference type="HOGENOM" id="CLU_138063_0_1_1"/>
<dbReference type="Proteomes" id="UP000009169">
    <property type="component" value="Unassembled WGS sequence"/>
</dbReference>
<evidence type="ECO:0000313" key="21">
    <source>
        <dbReference type="Proteomes" id="UP000009169"/>
    </source>
</evidence>
<evidence type="ECO:0000256" key="19">
    <source>
        <dbReference type="SAM" id="MobiDB-lite"/>
    </source>
</evidence>
<gene>
    <name evidence="20" type="ORF">TEQG_07194</name>
</gene>
<evidence type="ECO:0000256" key="11">
    <source>
        <dbReference type="ARBA" id="ARBA00022829"/>
    </source>
</evidence>
<dbReference type="InterPro" id="IPR013963">
    <property type="entry name" value="DASH_Dad2"/>
</dbReference>
<evidence type="ECO:0000256" key="9">
    <source>
        <dbReference type="ARBA" id="ARBA00022701"/>
    </source>
</evidence>
<dbReference type="GO" id="GO:0044732">
    <property type="term" value="C:mitotic spindle pole body"/>
    <property type="evidence" value="ECO:0007669"/>
    <property type="project" value="TreeGrafter"/>
</dbReference>
<keyword evidence="8" id="KW-0132">Cell division</keyword>
<evidence type="ECO:0000256" key="16">
    <source>
        <dbReference type="ARBA" id="ARBA00023328"/>
    </source>
</evidence>
<dbReference type="GO" id="GO:0000278">
    <property type="term" value="P:mitotic cell cycle"/>
    <property type="evidence" value="ECO:0007669"/>
    <property type="project" value="InterPro"/>
</dbReference>
<protein>
    <recommendedName>
        <fullName evidence="5">DASH complex subunit DAD2</fullName>
    </recommendedName>
    <alternativeName>
        <fullName evidence="17">Outer kinetochore protein DAD2</fullName>
    </alternativeName>
</protein>
<evidence type="ECO:0000256" key="4">
    <source>
        <dbReference type="ARBA" id="ARBA00005501"/>
    </source>
</evidence>
<dbReference type="OrthoDB" id="3230169at2759"/>
<evidence type="ECO:0000256" key="8">
    <source>
        <dbReference type="ARBA" id="ARBA00022618"/>
    </source>
</evidence>
<keyword evidence="7" id="KW-0963">Cytoplasm</keyword>
<dbReference type="Pfam" id="PF08654">
    <property type="entry name" value="DASH_Dad2"/>
    <property type="match status" value="1"/>
</dbReference>
<evidence type="ECO:0000256" key="12">
    <source>
        <dbReference type="ARBA" id="ARBA00022838"/>
    </source>
</evidence>
<proteinExistence type="inferred from homology"/>
<dbReference type="GO" id="GO:0005874">
    <property type="term" value="C:microtubule"/>
    <property type="evidence" value="ECO:0007669"/>
    <property type="project" value="UniProtKB-KW"/>
</dbReference>
<keyword evidence="21" id="KW-1185">Reference proteome</keyword>
<dbReference type="PANTHER" id="PTHR28036:SF1">
    <property type="entry name" value="DASH COMPLEX SUBUNIT DAD2"/>
    <property type="match status" value="1"/>
</dbReference>
<sequence>MSYNKRATAIFPSSVTGTVSSRPGSQSSSLAALVAAKRAELEDIQQLRDTSNALTKQLEALEAKLGTLQNGAEAVACIMANFDSVLKVINMAASGLPQAKNQESSPDVNQGEGAKKDDNVTDSLPVPLVRILLEQQAPVTKR</sequence>
<evidence type="ECO:0000256" key="13">
    <source>
        <dbReference type="ARBA" id="ARBA00023212"/>
    </source>
</evidence>
<evidence type="ECO:0000256" key="2">
    <source>
        <dbReference type="ARBA" id="ARBA00004186"/>
    </source>
</evidence>